<dbReference type="AlphaFoldDB" id="A0A9X1FBA4"/>
<dbReference type="Proteomes" id="UP001138894">
    <property type="component" value="Unassembled WGS sequence"/>
</dbReference>
<accession>A0A9X1FBA4</accession>
<gene>
    <name evidence="1" type="ORF">KCG49_15990</name>
</gene>
<organism evidence="1 2">
    <name type="scientific">Winogradskyella luteola</name>
    <dbReference type="NCBI Taxonomy" id="2828330"/>
    <lineage>
        <taxon>Bacteria</taxon>
        <taxon>Pseudomonadati</taxon>
        <taxon>Bacteroidota</taxon>
        <taxon>Flavobacteriia</taxon>
        <taxon>Flavobacteriales</taxon>
        <taxon>Flavobacteriaceae</taxon>
        <taxon>Winogradskyella</taxon>
    </lineage>
</organism>
<protein>
    <recommendedName>
        <fullName evidence="3">DDE domain-containing protein</fullName>
    </recommendedName>
</protein>
<dbReference type="EMBL" id="JAGSPD010000022">
    <property type="protein sequence ID" value="MBV7270690.1"/>
    <property type="molecule type" value="Genomic_DNA"/>
</dbReference>
<name>A0A9X1FBA4_9FLAO</name>
<sequence>MVRCLGFKEFKSAKRTLSGIEMVHMIKKDQLISNRKSMFKSFYALAI</sequence>
<keyword evidence="2" id="KW-1185">Reference proteome</keyword>
<proteinExistence type="predicted"/>
<dbReference type="RefSeq" id="WP_218547948.1">
    <property type="nucleotide sequence ID" value="NZ_JAGSPD010000022.1"/>
</dbReference>
<comment type="caution">
    <text evidence="1">The sequence shown here is derived from an EMBL/GenBank/DDBJ whole genome shotgun (WGS) entry which is preliminary data.</text>
</comment>
<evidence type="ECO:0000313" key="1">
    <source>
        <dbReference type="EMBL" id="MBV7270690.1"/>
    </source>
</evidence>
<evidence type="ECO:0008006" key="3">
    <source>
        <dbReference type="Google" id="ProtNLM"/>
    </source>
</evidence>
<evidence type="ECO:0000313" key="2">
    <source>
        <dbReference type="Proteomes" id="UP001138894"/>
    </source>
</evidence>
<reference evidence="1" key="1">
    <citation type="submission" date="2021-04" db="EMBL/GenBank/DDBJ databases">
        <authorList>
            <person name="Pira H."/>
            <person name="Risdian C."/>
            <person name="Wink J."/>
        </authorList>
    </citation>
    <scope>NUCLEOTIDE SEQUENCE</scope>
    <source>
        <strain evidence="1">WHY3</strain>
    </source>
</reference>